<evidence type="ECO:0000313" key="2">
    <source>
        <dbReference type="Proteomes" id="UP000784294"/>
    </source>
</evidence>
<proteinExistence type="predicted"/>
<name>A0A3S5BWJ7_9PLAT</name>
<comment type="caution">
    <text evidence="1">The sequence shown here is derived from an EMBL/GenBank/DDBJ whole genome shotgun (WGS) entry which is preliminary data.</text>
</comment>
<reference evidence="1" key="1">
    <citation type="submission" date="2018-11" db="EMBL/GenBank/DDBJ databases">
        <authorList>
            <consortium name="Pathogen Informatics"/>
        </authorList>
    </citation>
    <scope>NUCLEOTIDE SEQUENCE</scope>
</reference>
<dbReference type="Proteomes" id="UP000784294">
    <property type="component" value="Unassembled WGS sequence"/>
</dbReference>
<dbReference type="AlphaFoldDB" id="A0A3S5BWJ7"/>
<evidence type="ECO:0000313" key="1">
    <source>
        <dbReference type="EMBL" id="VEL43411.1"/>
    </source>
</evidence>
<gene>
    <name evidence="1" type="ORF">PXEA_LOCUS36851</name>
</gene>
<protein>
    <submittedName>
        <fullName evidence="1">Uncharacterized protein</fullName>
    </submittedName>
</protein>
<dbReference type="EMBL" id="CAAALY010281150">
    <property type="protein sequence ID" value="VEL43411.1"/>
    <property type="molecule type" value="Genomic_DNA"/>
</dbReference>
<organism evidence="1 2">
    <name type="scientific">Protopolystoma xenopodis</name>
    <dbReference type="NCBI Taxonomy" id="117903"/>
    <lineage>
        <taxon>Eukaryota</taxon>
        <taxon>Metazoa</taxon>
        <taxon>Spiralia</taxon>
        <taxon>Lophotrochozoa</taxon>
        <taxon>Platyhelminthes</taxon>
        <taxon>Monogenea</taxon>
        <taxon>Polyopisthocotylea</taxon>
        <taxon>Polystomatidea</taxon>
        <taxon>Polystomatidae</taxon>
        <taxon>Protopolystoma</taxon>
    </lineage>
</organism>
<keyword evidence="2" id="KW-1185">Reference proteome</keyword>
<accession>A0A3S5BWJ7</accession>
<sequence>MALKGTSALQSGQPLERLYDFVSDDYASTEPMVIRFKHVEPSRDGTKWRRQGTKWGRTLTQGLLFLTDPECQPARHIRGGC</sequence>